<gene>
    <name evidence="3" type="ORF">EEDITHA_LOCUS5055</name>
</gene>
<evidence type="ECO:0000256" key="1">
    <source>
        <dbReference type="SAM" id="MobiDB-lite"/>
    </source>
</evidence>
<name>A0AAU9TPK9_EUPED</name>
<comment type="caution">
    <text evidence="3">The sequence shown here is derived from an EMBL/GenBank/DDBJ whole genome shotgun (WGS) entry which is preliminary data.</text>
</comment>
<dbReference type="SMART" id="SM00595">
    <property type="entry name" value="MADF"/>
    <property type="match status" value="1"/>
</dbReference>
<evidence type="ECO:0000259" key="2">
    <source>
        <dbReference type="PROSITE" id="PS51029"/>
    </source>
</evidence>
<feature type="compositionally biased region" description="Acidic residues" evidence="1">
    <location>
        <begin position="162"/>
        <end position="173"/>
    </location>
</feature>
<dbReference type="Pfam" id="PF10545">
    <property type="entry name" value="MADF_DNA_bdg"/>
    <property type="match status" value="1"/>
</dbReference>
<evidence type="ECO:0000313" key="3">
    <source>
        <dbReference type="EMBL" id="CAH2088948.1"/>
    </source>
</evidence>
<keyword evidence="4" id="KW-1185">Reference proteome</keyword>
<reference evidence="3" key="1">
    <citation type="submission" date="2022-03" db="EMBL/GenBank/DDBJ databases">
        <authorList>
            <person name="Tunstrom K."/>
        </authorList>
    </citation>
    <scope>NUCLEOTIDE SEQUENCE</scope>
</reference>
<dbReference type="PANTHER" id="PTHR21505:SF8">
    <property type="entry name" value="DPT-YFP REPRESSOR BY OVEREXPRESSION, ISOFORM D-RELATED"/>
    <property type="match status" value="1"/>
</dbReference>
<evidence type="ECO:0000313" key="4">
    <source>
        <dbReference type="Proteomes" id="UP001153954"/>
    </source>
</evidence>
<accession>A0AAU9TPK9</accession>
<dbReference type="PANTHER" id="PTHR21505">
    <property type="entry name" value="MADF DOMAIN-CONTAINING PROTEIN-RELATED"/>
    <property type="match status" value="1"/>
</dbReference>
<dbReference type="PROSITE" id="PS51029">
    <property type="entry name" value="MADF"/>
    <property type="match status" value="1"/>
</dbReference>
<feature type="domain" description="MADF" evidence="2">
    <location>
        <begin position="48"/>
        <end position="134"/>
    </location>
</feature>
<organism evidence="3 4">
    <name type="scientific">Euphydryas editha</name>
    <name type="common">Edith's checkerspot</name>
    <dbReference type="NCBI Taxonomy" id="104508"/>
    <lineage>
        <taxon>Eukaryota</taxon>
        <taxon>Metazoa</taxon>
        <taxon>Ecdysozoa</taxon>
        <taxon>Arthropoda</taxon>
        <taxon>Hexapoda</taxon>
        <taxon>Insecta</taxon>
        <taxon>Pterygota</taxon>
        <taxon>Neoptera</taxon>
        <taxon>Endopterygota</taxon>
        <taxon>Lepidoptera</taxon>
        <taxon>Glossata</taxon>
        <taxon>Ditrysia</taxon>
        <taxon>Papilionoidea</taxon>
        <taxon>Nymphalidae</taxon>
        <taxon>Nymphalinae</taxon>
        <taxon>Euphydryas</taxon>
    </lineage>
</organism>
<feature type="region of interest" description="Disordered" evidence="1">
    <location>
        <begin position="157"/>
        <end position="226"/>
    </location>
</feature>
<sequence>MNSAGINSSLVKFITWKYFRDDSFFHRLDHPIVQLDIFSIPCAPTILTFLEAYQNEPCLWNSKDADHKNRQKINDAWTRLSIIMNKSVKELKTKKEILMATFRRHLKKKNDSIRSGAGSDDVYKPIWFAYDLMESFLGPVYTCSNNVNSEERALSEKNETAAIEDEEVVENNDLEQPLRTPKPVRRRPATDTAERQMSSAFGHLTNILSKRQREYPPPPPKEDDDCERYGKLLAKKLRELSPDERKLFMYNKDTLFINRIKERLFKRLTASSSPHSAPYESYSVHYQNLHQFQYDHQLPKHRIPNLCQIIHHRLHTDRHLPKPRILDLCQIL</sequence>
<protein>
    <recommendedName>
        <fullName evidence="2">MADF domain-containing protein</fullName>
    </recommendedName>
</protein>
<dbReference type="AlphaFoldDB" id="A0AAU9TPK9"/>
<dbReference type="EMBL" id="CAKOGL010000007">
    <property type="protein sequence ID" value="CAH2088948.1"/>
    <property type="molecule type" value="Genomic_DNA"/>
</dbReference>
<proteinExistence type="predicted"/>
<dbReference type="InterPro" id="IPR006578">
    <property type="entry name" value="MADF-dom"/>
</dbReference>
<dbReference type="Proteomes" id="UP001153954">
    <property type="component" value="Unassembled WGS sequence"/>
</dbReference>